<dbReference type="Pfam" id="PF01047">
    <property type="entry name" value="MarR"/>
    <property type="match status" value="1"/>
</dbReference>
<dbReference type="PROSITE" id="PS50995">
    <property type="entry name" value="HTH_MARR_2"/>
    <property type="match status" value="1"/>
</dbReference>
<feature type="domain" description="HTH marR-type" evidence="1">
    <location>
        <begin position="15"/>
        <end position="148"/>
    </location>
</feature>
<accession>A0ABP9W546</accession>
<dbReference type="Proteomes" id="UP001401887">
    <property type="component" value="Unassembled WGS sequence"/>
</dbReference>
<evidence type="ECO:0000259" key="1">
    <source>
        <dbReference type="PROSITE" id="PS50995"/>
    </source>
</evidence>
<dbReference type="PANTHER" id="PTHR33164">
    <property type="entry name" value="TRANSCRIPTIONAL REGULATOR, MARR FAMILY"/>
    <property type="match status" value="1"/>
</dbReference>
<organism evidence="2 3">
    <name type="scientific">Deinococcus carri</name>
    <dbReference type="NCBI Taxonomy" id="1211323"/>
    <lineage>
        <taxon>Bacteria</taxon>
        <taxon>Thermotogati</taxon>
        <taxon>Deinococcota</taxon>
        <taxon>Deinococci</taxon>
        <taxon>Deinococcales</taxon>
        <taxon>Deinococcaceae</taxon>
        <taxon>Deinococcus</taxon>
    </lineage>
</organism>
<dbReference type="InterPro" id="IPR000835">
    <property type="entry name" value="HTH_MarR-typ"/>
</dbReference>
<dbReference type="InterPro" id="IPR036388">
    <property type="entry name" value="WH-like_DNA-bd_sf"/>
</dbReference>
<evidence type="ECO:0000313" key="2">
    <source>
        <dbReference type="EMBL" id="GAA5512472.1"/>
    </source>
</evidence>
<dbReference type="InterPro" id="IPR036390">
    <property type="entry name" value="WH_DNA-bd_sf"/>
</dbReference>
<protein>
    <recommendedName>
        <fullName evidence="1">HTH marR-type domain-containing protein</fullName>
    </recommendedName>
</protein>
<dbReference type="SUPFAM" id="SSF46785">
    <property type="entry name" value="Winged helix' DNA-binding domain"/>
    <property type="match status" value="1"/>
</dbReference>
<comment type="caution">
    <text evidence="2">The sequence shown here is derived from an EMBL/GenBank/DDBJ whole genome shotgun (WGS) entry which is preliminary data.</text>
</comment>
<proteinExistence type="predicted"/>
<dbReference type="InterPro" id="IPR039422">
    <property type="entry name" value="MarR/SlyA-like"/>
</dbReference>
<dbReference type="SMART" id="SM00347">
    <property type="entry name" value="HTH_MARR"/>
    <property type="match status" value="1"/>
</dbReference>
<reference evidence="2 3" key="1">
    <citation type="submission" date="2024-02" db="EMBL/GenBank/DDBJ databases">
        <title>Deinococcus carri NBRC 110142.</title>
        <authorList>
            <person name="Ichikawa N."/>
            <person name="Katano-Makiyama Y."/>
            <person name="Hidaka K."/>
        </authorList>
    </citation>
    <scope>NUCLEOTIDE SEQUENCE [LARGE SCALE GENOMIC DNA]</scope>
    <source>
        <strain evidence="2 3">NBRC 110142</strain>
    </source>
</reference>
<sequence length="169" mass="18149">MSPSTVALDNKGREATQTGALLRTVTRQFTELQQRNFACCDVQSATQCVILTTLEREGDQTLRALTGTLNLDKAWLSRSTDDLVEQGLLVKTPHPGDRRALLLRLTDAGHQAAQDLDAQLNAQSARVLARLPEEDRAATLRLLNGLSAALGAELDGEGGADADPEGGFR</sequence>
<evidence type="ECO:0000313" key="3">
    <source>
        <dbReference type="Proteomes" id="UP001401887"/>
    </source>
</evidence>
<name>A0ABP9W546_9DEIO</name>
<dbReference type="PANTHER" id="PTHR33164:SF103">
    <property type="entry name" value="REGULATORY PROTEIN MARR"/>
    <property type="match status" value="1"/>
</dbReference>
<gene>
    <name evidence="2" type="ORF">Dcar01_01186</name>
</gene>
<dbReference type="EMBL" id="BAABRP010000002">
    <property type="protein sequence ID" value="GAA5512472.1"/>
    <property type="molecule type" value="Genomic_DNA"/>
</dbReference>
<keyword evidence="3" id="KW-1185">Reference proteome</keyword>
<dbReference type="Gene3D" id="1.10.10.10">
    <property type="entry name" value="Winged helix-like DNA-binding domain superfamily/Winged helix DNA-binding domain"/>
    <property type="match status" value="1"/>
</dbReference>